<dbReference type="PANTHER" id="PTHR47526">
    <property type="entry name" value="ATP-DEPENDENT DNA HELICASE"/>
    <property type="match status" value="1"/>
</dbReference>
<reference evidence="1 2" key="1">
    <citation type="submission" date="2024-04" db="EMBL/GenBank/DDBJ databases">
        <authorList>
            <person name="Waldvogel A.-M."/>
            <person name="Schoenle A."/>
        </authorList>
    </citation>
    <scope>NUCLEOTIDE SEQUENCE [LARGE SCALE GENOMIC DNA]</scope>
</reference>
<dbReference type="Proteomes" id="UP001497482">
    <property type="component" value="Chromosome 12"/>
</dbReference>
<evidence type="ECO:0000313" key="1">
    <source>
        <dbReference type="EMBL" id="CAL1575806.1"/>
    </source>
</evidence>
<organism evidence="1 2">
    <name type="scientific">Knipowitschia caucasica</name>
    <name type="common">Caucasian dwarf goby</name>
    <name type="synonym">Pomatoschistus caucasicus</name>
    <dbReference type="NCBI Taxonomy" id="637954"/>
    <lineage>
        <taxon>Eukaryota</taxon>
        <taxon>Metazoa</taxon>
        <taxon>Chordata</taxon>
        <taxon>Craniata</taxon>
        <taxon>Vertebrata</taxon>
        <taxon>Euteleostomi</taxon>
        <taxon>Actinopterygii</taxon>
        <taxon>Neopterygii</taxon>
        <taxon>Teleostei</taxon>
        <taxon>Neoteleostei</taxon>
        <taxon>Acanthomorphata</taxon>
        <taxon>Gobiaria</taxon>
        <taxon>Gobiiformes</taxon>
        <taxon>Gobioidei</taxon>
        <taxon>Gobiidae</taxon>
        <taxon>Gobiinae</taxon>
        <taxon>Knipowitschia</taxon>
    </lineage>
</organism>
<dbReference type="AlphaFoldDB" id="A0AAV2JDT3"/>
<proteinExistence type="predicted"/>
<keyword evidence="2" id="KW-1185">Reference proteome</keyword>
<accession>A0AAV2JDT3</accession>
<name>A0AAV2JDT3_KNICA</name>
<protein>
    <submittedName>
        <fullName evidence="1">Uncharacterized protein</fullName>
    </submittedName>
</protein>
<dbReference type="PANTHER" id="PTHR47526:SF4">
    <property type="entry name" value="SWIM-TYPE DOMAIN-CONTAINING PROTEIN"/>
    <property type="match status" value="1"/>
</dbReference>
<evidence type="ECO:0000313" key="2">
    <source>
        <dbReference type="Proteomes" id="UP001497482"/>
    </source>
</evidence>
<dbReference type="EMBL" id="OZ035834">
    <property type="protein sequence ID" value="CAL1575806.1"/>
    <property type="molecule type" value="Genomic_DNA"/>
</dbReference>
<sequence length="89" mass="9569">MAGLSESCSHVGAILFATEAGCNMRSTASCTSEKCQWLMPSHVKKIPAAPVASIDFTSAQSKKKKLDHVISGGSGKQDFREQHFRTLLS</sequence>
<gene>
    <name evidence="1" type="ORF">KC01_LOCUS7302</name>
</gene>